<feature type="compositionally biased region" description="Basic and acidic residues" evidence="1">
    <location>
        <begin position="77"/>
        <end position="91"/>
    </location>
</feature>
<feature type="compositionally biased region" description="Basic and acidic residues" evidence="1">
    <location>
        <begin position="19"/>
        <end position="40"/>
    </location>
</feature>
<name>A0A317DVG8_9ACTN</name>
<reference evidence="2 3" key="1">
    <citation type="submission" date="2018-05" db="EMBL/GenBank/DDBJ databases">
        <title>Micromonosporas from Atacama Desert.</title>
        <authorList>
            <person name="Carro L."/>
            <person name="Golinska P."/>
            <person name="Klenk H.-P."/>
            <person name="Goodfellow M."/>
        </authorList>
    </citation>
    <scope>NUCLEOTIDE SEQUENCE [LARGE SCALE GENOMIC DNA]</scope>
    <source>
        <strain evidence="2 3">4G51</strain>
    </source>
</reference>
<feature type="region of interest" description="Disordered" evidence="1">
    <location>
        <begin position="71"/>
        <end position="91"/>
    </location>
</feature>
<sequence>MERQPRTVHPCPEGVAQDRTIEAAVDRTVHGPGQRERQRDEDDLAALATHPQDAVAVFLTEIADVRAAAFQDPQPEQAEHGDQREVVRVGR</sequence>
<gene>
    <name evidence="2" type="ORF">DKT69_02600</name>
</gene>
<evidence type="ECO:0000256" key="1">
    <source>
        <dbReference type="SAM" id="MobiDB-lite"/>
    </source>
</evidence>
<proteinExistence type="predicted"/>
<accession>A0A317DVG8</accession>
<dbReference type="Proteomes" id="UP000246050">
    <property type="component" value="Unassembled WGS sequence"/>
</dbReference>
<organism evidence="2 3">
    <name type="scientific">Micromonospora sicca</name>
    <dbReference type="NCBI Taxonomy" id="2202420"/>
    <lineage>
        <taxon>Bacteria</taxon>
        <taxon>Bacillati</taxon>
        <taxon>Actinomycetota</taxon>
        <taxon>Actinomycetes</taxon>
        <taxon>Micromonosporales</taxon>
        <taxon>Micromonosporaceae</taxon>
        <taxon>Micromonospora</taxon>
    </lineage>
</organism>
<evidence type="ECO:0000313" key="2">
    <source>
        <dbReference type="EMBL" id="PWR16993.1"/>
    </source>
</evidence>
<feature type="region of interest" description="Disordered" evidence="1">
    <location>
        <begin position="19"/>
        <end position="42"/>
    </location>
</feature>
<comment type="caution">
    <text evidence="2">The sequence shown here is derived from an EMBL/GenBank/DDBJ whole genome shotgun (WGS) entry which is preliminary data.</text>
</comment>
<protein>
    <submittedName>
        <fullName evidence="2">Uncharacterized protein</fullName>
    </submittedName>
</protein>
<dbReference type="EMBL" id="QGKS01000079">
    <property type="protein sequence ID" value="PWR16993.1"/>
    <property type="molecule type" value="Genomic_DNA"/>
</dbReference>
<dbReference type="AlphaFoldDB" id="A0A317DVG8"/>
<evidence type="ECO:0000313" key="3">
    <source>
        <dbReference type="Proteomes" id="UP000246050"/>
    </source>
</evidence>